<evidence type="ECO:0000313" key="1">
    <source>
        <dbReference type="EMBL" id="KAG0420571.1"/>
    </source>
</evidence>
<sequence>MITRGRSAAALEDDGMMIGTTTDEFCLKRFGGSTGDATGMTSQLAACSHGRLVVSTYSLAKPNSIPRAQTQTRIIRSCGAACCGHGVEGCSMPTPSQGSDQQDLAIAGFRACAQEAIRFLIEEEHLPGDDPLVLGLWRHLAMQELSIDLDSMLSQYAAEGDSGIHDSSEGHPMADDDEGDSTGDGGPTLEQLYSELSQLAKGDERSGRSSSSEDSPDNSTMASGLDVSSAGDAVS</sequence>
<accession>A0AC60PIG2</accession>
<comment type="caution">
    <text evidence="1">The sequence shown here is derived from an EMBL/GenBank/DDBJ whole genome shotgun (WGS) entry which is preliminary data.</text>
</comment>
<evidence type="ECO:0000313" key="2">
    <source>
        <dbReference type="Proteomes" id="UP000805193"/>
    </source>
</evidence>
<name>A0AC60PIG2_IXOPE</name>
<dbReference type="EMBL" id="JABSTQ010010492">
    <property type="protein sequence ID" value="KAG0420571.1"/>
    <property type="molecule type" value="Genomic_DNA"/>
</dbReference>
<organism evidence="1 2">
    <name type="scientific">Ixodes persulcatus</name>
    <name type="common">Taiga tick</name>
    <dbReference type="NCBI Taxonomy" id="34615"/>
    <lineage>
        <taxon>Eukaryota</taxon>
        <taxon>Metazoa</taxon>
        <taxon>Ecdysozoa</taxon>
        <taxon>Arthropoda</taxon>
        <taxon>Chelicerata</taxon>
        <taxon>Arachnida</taxon>
        <taxon>Acari</taxon>
        <taxon>Parasitiformes</taxon>
        <taxon>Ixodida</taxon>
        <taxon>Ixodoidea</taxon>
        <taxon>Ixodidae</taxon>
        <taxon>Ixodinae</taxon>
        <taxon>Ixodes</taxon>
    </lineage>
</organism>
<gene>
    <name evidence="1" type="ORF">HPB47_003422</name>
</gene>
<proteinExistence type="predicted"/>
<reference evidence="1 2" key="1">
    <citation type="journal article" date="2020" name="Cell">
        <title>Large-Scale Comparative Analyses of Tick Genomes Elucidate Their Genetic Diversity and Vector Capacities.</title>
        <authorList>
            <consortium name="Tick Genome and Microbiome Consortium (TIGMIC)"/>
            <person name="Jia N."/>
            <person name="Wang J."/>
            <person name="Shi W."/>
            <person name="Du L."/>
            <person name="Sun Y."/>
            <person name="Zhan W."/>
            <person name="Jiang J.F."/>
            <person name="Wang Q."/>
            <person name="Zhang B."/>
            <person name="Ji P."/>
            <person name="Bell-Sakyi L."/>
            <person name="Cui X.M."/>
            <person name="Yuan T.T."/>
            <person name="Jiang B.G."/>
            <person name="Yang W.F."/>
            <person name="Lam T.T."/>
            <person name="Chang Q.C."/>
            <person name="Ding S.J."/>
            <person name="Wang X.J."/>
            <person name="Zhu J.G."/>
            <person name="Ruan X.D."/>
            <person name="Zhao L."/>
            <person name="Wei J.T."/>
            <person name="Ye R.Z."/>
            <person name="Que T.C."/>
            <person name="Du C.H."/>
            <person name="Zhou Y.H."/>
            <person name="Cheng J.X."/>
            <person name="Dai P.F."/>
            <person name="Guo W.B."/>
            <person name="Han X.H."/>
            <person name="Huang E.J."/>
            <person name="Li L.F."/>
            <person name="Wei W."/>
            <person name="Gao Y.C."/>
            <person name="Liu J.Z."/>
            <person name="Shao H.Z."/>
            <person name="Wang X."/>
            <person name="Wang C.C."/>
            <person name="Yang T.C."/>
            <person name="Huo Q.B."/>
            <person name="Li W."/>
            <person name="Chen H.Y."/>
            <person name="Chen S.E."/>
            <person name="Zhou L.G."/>
            <person name="Ni X.B."/>
            <person name="Tian J.H."/>
            <person name="Sheng Y."/>
            <person name="Liu T."/>
            <person name="Pan Y.S."/>
            <person name="Xia L.Y."/>
            <person name="Li J."/>
            <person name="Zhao F."/>
            <person name="Cao W.C."/>
        </authorList>
    </citation>
    <scope>NUCLEOTIDE SEQUENCE [LARGE SCALE GENOMIC DNA]</scope>
    <source>
        <strain evidence="1">Iper-2018</strain>
    </source>
</reference>
<protein>
    <submittedName>
        <fullName evidence="1">Uncharacterized protein</fullName>
    </submittedName>
</protein>
<keyword evidence="2" id="KW-1185">Reference proteome</keyword>
<dbReference type="Proteomes" id="UP000805193">
    <property type="component" value="Unassembled WGS sequence"/>
</dbReference>